<protein>
    <submittedName>
        <fullName evidence="1">Uncharacterized protein</fullName>
    </submittedName>
</protein>
<name>A0AAV7SKY7_PLEWA</name>
<keyword evidence="2" id="KW-1185">Reference proteome</keyword>
<reference evidence="1" key="1">
    <citation type="journal article" date="2022" name="bioRxiv">
        <title>Sequencing and chromosome-scale assembly of the giantPleurodeles waltlgenome.</title>
        <authorList>
            <person name="Brown T."/>
            <person name="Elewa A."/>
            <person name="Iarovenko S."/>
            <person name="Subramanian E."/>
            <person name="Araus A.J."/>
            <person name="Petzold A."/>
            <person name="Susuki M."/>
            <person name="Suzuki K.-i.T."/>
            <person name="Hayashi T."/>
            <person name="Toyoda A."/>
            <person name="Oliveira C."/>
            <person name="Osipova E."/>
            <person name="Leigh N.D."/>
            <person name="Simon A."/>
            <person name="Yun M.H."/>
        </authorList>
    </citation>
    <scope>NUCLEOTIDE SEQUENCE</scope>
    <source>
        <strain evidence="1">20211129_DDA</strain>
        <tissue evidence="1">Liver</tissue>
    </source>
</reference>
<dbReference type="Proteomes" id="UP001066276">
    <property type="component" value="Chromosome 4_2"/>
</dbReference>
<gene>
    <name evidence="1" type="ORF">NDU88_005128</name>
</gene>
<comment type="caution">
    <text evidence="1">The sequence shown here is derived from an EMBL/GenBank/DDBJ whole genome shotgun (WGS) entry which is preliminary data.</text>
</comment>
<accession>A0AAV7SKY7</accession>
<dbReference type="EMBL" id="JANPWB010000008">
    <property type="protein sequence ID" value="KAJ1164694.1"/>
    <property type="molecule type" value="Genomic_DNA"/>
</dbReference>
<evidence type="ECO:0000313" key="1">
    <source>
        <dbReference type="EMBL" id="KAJ1164694.1"/>
    </source>
</evidence>
<sequence length="146" mass="14822">MPRPIYLVDLSVGAYCARPPMSVSSTGFSAFSSRGTISPSSFLQALCPAPPRRSRPCLSDFEPSSLGVSTLLGSSSASGFGVCDGVSSGASQGPVICLGVVRSSPPSRPVSAGGFHPIRVGPRVDAASAPLQVVRSALTVSWVSVV</sequence>
<organism evidence="1 2">
    <name type="scientific">Pleurodeles waltl</name>
    <name type="common">Iberian ribbed newt</name>
    <dbReference type="NCBI Taxonomy" id="8319"/>
    <lineage>
        <taxon>Eukaryota</taxon>
        <taxon>Metazoa</taxon>
        <taxon>Chordata</taxon>
        <taxon>Craniata</taxon>
        <taxon>Vertebrata</taxon>
        <taxon>Euteleostomi</taxon>
        <taxon>Amphibia</taxon>
        <taxon>Batrachia</taxon>
        <taxon>Caudata</taxon>
        <taxon>Salamandroidea</taxon>
        <taxon>Salamandridae</taxon>
        <taxon>Pleurodelinae</taxon>
        <taxon>Pleurodeles</taxon>
    </lineage>
</organism>
<proteinExistence type="predicted"/>
<evidence type="ECO:0000313" key="2">
    <source>
        <dbReference type="Proteomes" id="UP001066276"/>
    </source>
</evidence>
<dbReference type="AlphaFoldDB" id="A0AAV7SKY7"/>